<dbReference type="InterPro" id="IPR050722">
    <property type="entry name" value="Pyruvate:ferred/Flavod_OxRd"/>
</dbReference>
<dbReference type="InterPro" id="IPR017900">
    <property type="entry name" value="4Fe4S_Fe_S_CS"/>
</dbReference>
<keyword evidence="5" id="KW-0560">Oxidoreductase</keyword>
<dbReference type="InterPro" id="IPR011766">
    <property type="entry name" value="TPP_enzyme_TPP-bd"/>
</dbReference>
<dbReference type="Pfam" id="PF12837">
    <property type="entry name" value="Fer4_6"/>
    <property type="match status" value="1"/>
</dbReference>
<organism evidence="9 10">
    <name type="scientific">Laribacter hongkongensis</name>
    <dbReference type="NCBI Taxonomy" id="168471"/>
    <lineage>
        <taxon>Bacteria</taxon>
        <taxon>Pseudomonadati</taxon>
        <taxon>Pseudomonadota</taxon>
        <taxon>Betaproteobacteria</taxon>
        <taxon>Neisseriales</taxon>
        <taxon>Aquaspirillaceae</taxon>
        <taxon>Laribacter</taxon>
    </lineage>
</organism>
<dbReference type="InterPro" id="IPR019752">
    <property type="entry name" value="Pyrv/ketoisovalerate_OxRed_cat"/>
</dbReference>
<evidence type="ECO:0000313" key="10">
    <source>
        <dbReference type="Proteomes" id="UP000197424"/>
    </source>
</evidence>
<name>A0A248LIQ9_9NEIS</name>
<dbReference type="EMBL" id="CP022115">
    <property type="protein sequence ID" value="ASJ24532.1"/>
    <property type="molecule type" value="Genomic_DNA"/>
</dbReference>
<dbReference type="PANTHER" id="PTHR32154">
    <property type="entry name" value="PYRUVATE-FLAVODOXIN OXIDOREDUCTASE-RELATED"/>
    <property type="match status" value="1"/>
</dbReference>
<dbReference type="Pfam" id="PF02775">
    <property type="entry name" value="TPP_enzyme_C"/>
    <property type="match status" value="1"/>
</dbReference>
<dbReference type="InterPro" id="IPR002880">
    <property type="entry name" value="Pyrv_Fd/Flavodoxin_OxRdtase_N"/>
</dbReference>
<dbReference type="PROSITE" id="PS00198">
    <property type="entry name" value="4FE4S_FER_1"/>
    <property type="match status" value="1"/>
</dbReference>
<dbReference type="GO" id="GO:0046872">
    <property type="term" value="F:metal ion binding"/>
    <property type="evidence" value="ECO:0007669"/>
    <property type="project" value="UniProtKB-KW"/>
</dbReference>
<accession>A0A248LIQ9</accession>
<keyword evidence="4" id="KW-0249">Electron transport</keyword>
<feature type="domain" description="4Fe-4S ferredoxin-type" evidence="8">
    <location>
        <begin position="919"/>
        <end position="948"/>
    </location>
</feature>
<dbReference type="InterPro" id="IPR033412">
    <property type="entry name" value="PFOR_II"/>
</dbReference>
<dbReference type="PROSITE" id="PS51379">
    <property type="entry name" value="4FE4S_FER_2"/>
    <property type="match status" value="2"/>
</dbReference>
<evidence type="ECO:0000256" key="3">
    <source>
        <dbReference type="ARBA" id="ARBA00022723"/>
    </source>
</evidence>
<dbReference type="InterPro" id="IPR002869">
    <property type="entry name" value="Pyrv_flavodox_OxRed_cen"/>
</dbReference>
<evidence type="ECO:0000256" key="4">
    <source>
        <dbReference type="ARBA" id="ARBA00022982"/>
    </source>
</evidence>
<dbReference type="InterPro" id="IPR029061">
    <property type="entry name" value="THDP-binding"/>
</dbReference>
<keyword evidence="1" id="KW-0813">Transport</keyword>
<keyword evidence="9" id="KW-0670">Pyruvate</keyword>
<dbReference type="Gene3D" id="3.40.920.10">
    <property type="entry name" value="Pyruvate-ferredoxin oxidoreductase, PFOR, domain III"/>
    <property type="match status" value="1"/>
</dbReference>
<evidence type="ECO:0000313" key="9">
    <source>
        <dbReference type="EMBL" id="ASJ24532.1"/>
    </source>
</evidence>
<dbReference type="Pfam" id="PF17147">
    <property type="entry name" value="PFOR_II"/>
    <property type="match status" value="1"/>
</dbReference>
<dbReference type="Gene3D" id="3.40.50.970">
    <property type="match status" value="2"/>
</dbReference>
<dbReference type="InterPro" id="IPR009014">
    <property type="entry name" value="Transketo_C/PFOR_II"/>
</dbReference>
<evidence type="ECO:0000256" key="5">
    <source>
        <dbReference type="ARBA" id="ARBA00023002"/>
    </source>
</evidence>
<dbReference type="Gene3D" id="3.30.70.20">
    <property type="match status" value="2"/>
</dbReference>
<dbReference type="SUPFAM" id="SSF53323">
    <property type="entry name" value="Pyruvate-ferredoxin oxidoreductase, PFOR, domain III"/>
    <property type="match status" value="1"/>
</dbReference>
<protein>
    <submittedName>
        <fullName evidence="9">Pyruvate ferredoxin oxidoreductase</fullName>
    </submittedName>
</protein>
<dbReference type="CDD" id="cd07034">
    <property type="entry name" value="TPP_PYR_PFOR_IOR-alpha_like"/>
    <property type="match status" value="1"/>
</dbReference>
<evidence type="ECO:0000256" key="2">
    <source>
        <dbReference type="ARBA" id="ARBA00022485"/>
    </source>
</evidence>
<dbReference type="SUPFAM" id="SSF52518">
    <property type="entry name" value="Thiamin diphosphate-binding fold (THDP-binding)"/>
    <property type="match status" value="2"/>
</dbReference>
<dbReference type="SUPFAM" id="SSF52922">
    <property type="entry name" value="TK C-terminal domain-like"/>
    <property type="match status" value="1"/>
</dbReference>
<gene>
    <name evidence="9" type="ORF">LHGZ1_1701</name>
</gene>
<dbReference type="GO" id="GO:0051539">
    <property type="term" value="F:4 iron, 4 sulfur cluster binding"/>
    <property type="evidence" value="ECO:0007669"/>
    <property type="project" value="UniProtKB-KW"/>
</dbReference>
<dbReference type="InterPro" id="IPR017896">
    <property type="entry name" value="4Fe4S_Fe-S-bd"/>
</dbReference>
<dbReference type="GO" id="GO:0030976">
    <property type="term" value="F:thiamine pyrophosphate binding"/>
    <property type="evidence" value="ECO:0007669"/>
    <property type="project" value="InterPro"/>
</dbReference>
<sequence>MFGINGKKAAEETRYRYPGERMAVDGNTAVILCEREASDAAGAYPITPSTQMGEYWAEQAANGHVNVSDRPLIFVEPESEHAAAAVTAGLSMTGLRATNFSSSQGIAFMHESLYAAAGKRLPYVLNMGCRAITHASLNVHCAHDDFHCVDDTGFFQLFATNAQEAADLNLIGRRTAELALTPAVVAQDGFLTTHLLEPIRKPERELIAEYLGRPEDLIDSPTPAQRLLFGPTRRRVPALWDVDLPLMSGGVQNQDAFMQTMAAQRPYFYAHVAGLADQAMHEYGKLTGRHYERISRYRCDDADYLIVGMGSMIVEAQAVADWLRAERKLRVGVVGITLYRPFAGDLLGEVIKGRKGVAVLERTDQPLAEDLPLMREVRATLGKCLENGRTQRGKSLPYPGYAAIAATEAPDLYSGVYGLGSRDLQPECLIGAIENMLPEGSQHRFFYLGIDFVSDPQSPIEEASNDSLLQAYPQVRELAVKGSVNPDLMPQGALTIRMHSIGGWGAITTGKNLAMTLFELLDWEIRANPKYGSEKKGQPTTYYLAAAPEPIRLNCEYRYVDVVMSPDPNVFSHSNPLDGLKPGGVFILQASGNDPDAVWASIPALRQREIVDRGIRVFFLDGFSIARDEASNPELQLRMQGNAFQGAFFAASPLMARASLDETRLFSAIEEQLRHKFGAKGERVVTDNLRVVRRGFDETREITDMPLHSAGSPRALPNAPAMLAARPAAEPALGDIHRFWQRTGAYYTAGCGSDRPADPFQALSLLPPVTGLMRDMTQIRFEYPHWQPEKCTACGKCYTVCPDSALPGLVVKPGDLLATLVRRIETGGTPTVHLRRVSRKLETLLHDACDKGGCDTHIGTALESAIAQLLADMPASDSRPGLERELELLRTELGNFDFAITAPYWKVREKQNPGSGGLFALTLNPATCKGCMACINVCKDGALSALPQDDIAIARMREHWNLWRDLPNTPPEFARISDLDNKIGALETLLLDKRNYGSMACGDGACLGCGEKTAIHLFTSTVSALMQPRVERQVKRLKDLITRLETHVRHQLVAGVDLSDAGALADASLAVPDGDLTLSRLADLLDSGHETTLVDRTWLKEMGQLLASLRDLVWRYESGPSGNGRATMGAVNSTGCTSVWASSWPYNPYPFPWSSHLFQDSPSMALGLFEGHMVRMAEGFRAIRRAEDVLAGETVTPEKARFYQRFGWHDFSHEEWQLCPPVVAIGGDGAMYDIGFQNLSRALASGTPIKVLVLDTQVYSNTGGQACTSGFIGQVADMSPYGKVGRGKQEIRKEIGLIAMAHRTSYVLQSAVSHIPHLLGGFIDGLNSQRPALFNIYAVCPAEHGVPDDAMDRQSRLAVESRAYPVFRFNPDAGPLIGDALDLEGNPELDADWPMTELAGQDENGRPVRVKKPFTFADFAFTEARFAKHFHPLKPADAEAGLIPFADLVALPESEREGRVPYIEVLRSSGRIERVAVSDSIVRSADDRLRFWRQLRALSGQEQTGSLDAAVAQARQDMARQLSDALLSLAGATPLAATAGSPAGMPAAAPAARPAADFEPAWIDPADCTACDDCTRLNGKAFAYGADGKATVVNPTAASYAELVRAAEQCPAACIHPGTPANPAEPGVAALVERARRFA</sequence>
<keyword evidence="2" id="KW-0004">4Fe-4S</keyword>
<dbReference type="PANTHER" id="PTHR32154:SF0">
    <property type="entry name" value="PYRUVATE-FLAVODOXIN OXIDOREDUCTASE-RELATED"/>
    <property type="match status" value="1"/>
</dbReference>
<proteinExistence type="predicted"/>
<feature type="domain" description="4Fe-4S ferredoxin-type" evidence="8">
    <location>
        <begin position="782"/>
        <end position="812"/>
    </location>
</feature>
<keyword evidence="3" id="KW-0479">Metal-binding</keyword>
<dbReference type="Pfam" id="PF01855">
    <property type="entry name" value="POR_N"/>
    <property type="match status" value="1"/>
</dbReference>
<dbReference type="GO" id="GO:0016903">
    <property type="term" value="F:oxidoreductase activity, acting on the aldehyde or oxo group of donors"/>
    <property type="evidence" value="ECO:0007669"/>
    <property type="project" value="InterPro"/>
</dbReference>
<evidence type="ECO:0000259" key="8">
    <source>
        <dbReference type="PROSITE" id="PS51379"/>
    </source>
</evidence>
<evidence type="ECO:0000256" key="7">
    <source>
        <dbReference type="ARBA" id="ARBA00023014"/>
    </source>
</evidence>
<dbReference type="Proteomes" id="UP000197424">
    <property type="component" value="Chromosome"/>
</dbReference>
<evidence type="ECO:0000256" key="1">
    <source>
        <dbReference type="ARBA" id="ARBA00022448"/>
    </source>
</evidence>
<dbReference type="GO" id="GO:0006979">
    <property type="term" value="P:response to oxidative stress"/>
    <property type="evidence" value="ECO:0007669"/>
    <property type="project" value="TreeGrafter"/>
</dbReference>
<dbReference type="RefSeq" id="WP_197736047.1">
    <property type="nucleotide sequence ID" value="NZ_CP022115.1"/>
</dbReference>
<dbReference type="Pfam" id="PF13370">
    <property type="entry name" value="Fer4_13"/>
    <property type="match status" value="1"/>
</dbReference>
<keyword evidence="6" id="KW-0408">Iron</keyword>
<dbReference type="GO" id="GO:0044281">
    <property type="term" value="P:small molecule metabolic process"/>
    <property type="evidence" value="ECO:0007669"/>
    <property type="project" value="UniProtKB-ARBA"/>
</dbReference>
<evidence type="ECO:0000256" key="6">
    <source>
        <dbReference type="ARBA" id="ARBA00023004"/>
    </source>
</evidence>
<keyword evidence="7" id="KW-0411">Iron-sulfur</keyword>
<dbReference type="Pfam" id="PF01558">
    <property type="entry name" value="POR"/>
    <property type="match status" value="1"/>
</dbReference>
<dbReference type="Gene3D" id="3.40.50.920">
    <property type="match status" value="1"/>
</dbReference>
<dbReference type="SUPFAM" id="SSF54862">
    <property type="entry name" value="4Fe-4S ferredoxins"/>
    <property type="match status" value="1"/>
</dbReference>
<reference evidence="10" key="1">
    <citation type="submission" date="2017-06" db="EMBL/GenBank/DDBJ databases">
        <title>Whole genome sequence of Laribacter hongkongensis LHGZ1.</title>
        <authorList>
            <person name="Chen D."/>
            <person name="Wu H."/>
            <person name="Chen J."/>
        </authorList>
    </citation>
    <scope>NUCLEOTIDE SEQUENCE [LARGE SCALE GENOMIC DNA]</scope>
    <source>
        <strain evidence="10">LHGZ1</strain>
    </source>
</reference>